<dbReference type="Proteomes" id="UP000765509">
    <property type="component" value="Unassembled WGS sequence"/>
</dbReference>
<keyword evidence="2" id="KW-1185">Reference proteome</keyword>
<reference evidence="1" key="1">
    <citation type="submission" date="2021-03" db="EMBL/GenBank/DDBJ databases">
        <title>Draft genome sequence of rust myrtle Austropuccinia psidii MF-1, a brazilian biotype.</title>
        <authorList>
            <person name="Quecine M.C."/>
            <person name="Pachon D.M.R."/>
            <person name="Bonatelli M.L."/>
            <person name="Correr F.H."/>
            <person name="Franceschini L.M."/>
            <person name="Leite T.F."/>
            <person name="Margarido G.R.A."/>
            <person name="Almeida C.A."/>
            <person name="Ferrarezi J.A."/>
            <person name="Labate C.A."/>
        </authorList>
    </citation>
    <scope>NUCLEOTIDE SEQUENCE</scope>
    <source>
        <strain evidence="1">MF-1</strain>
    </source>
</reference>
<evidence type="ECO:0000313" key="1">
    <source>
        <dbReference type="EMBL" id="MBW0548966.1"/>
    </source>
</evidence>
<sequence length="137" mass="15083">MSVLTHSKKSEDNDAAAKPLSNKEVYSMLDSLKSEVLSLKSACSSDAAEIHFLRMALLSPLFPAPSFQHISQSITSAYDHTVLLTVSTSSKFPKWVASLNWVRFIAFNSKMSINDSPSLLDGQSPQENCVISHFIYA</sequence>
<organism evidence="1 2">
    <name type="scientific">Austropuccinia psidii MF-1</name>
    <dbReference type="NCBI Taxonomy" id="1389203"/>
    <lineage>
        <taxon>Eukaryota</taxon>
        <taxon>Fungi</taxon>
        <taxon>Dikarya</taxon>
        <taxon>Basidiomycota</taxon>
        <taxon>Pucciniomycotina</taxon>
        <taxon>Pucciniomycetes</taxon>
        <taxon>Pucciniales</taxon>
        <taxon>Sphaerophragmiaceae</taxon>
        <taxon>Austropuccinia</taxon>
    </lineage>
</organism>
<gene>
    <name evidence="1" type="ORF">O181_088681</name>
</gene>
<accession>A0A9Q3IS00</accession>
<dbReference type="EMBL" id="AVOT02054237">
    <property type="protein sequence ID" value="MBW0548966.1"/>
    <property type="molecule type" value="Genomic_DNA"/>
</dbReference>
<dbReference type="AlphaFoldDB" id="A0A9Q3IS00"/>
<protein>
    <submittedName>
        <fullName evidence="1">Uncharacterized protein</fullName>
    </submittedName>
</protein>
<comment type="caution">
    <text evidence="1">The sequence shown here is derived from an EMBL/GenBank/DDBJ whole genome shotgun (WGS) entry which is preliminary data.</text>
</comment>
<proteinExistence type="predicted"/>
<name>A0A9Q3IS00_9BASI</name>
<evidence type="ECO:0000313" key="2">
    <source>
        <dbReference type="Proteomes" id="UP000765509"/>
    </source>
</evidence>